<name>A0A6G1LYJ3_ORBOL</name>
<dbReference type="Proteomes" id="UP000483672">
    <property type="component" value="Unassembled WGS sequence"/>
</dbReference>
<evidence type="ECO:0000313" key="3">
    <source>
        <dbReference type="Proteomes" id="UP000483672"/>
    </source>
</evidence>
<accession>A0A6G1LYJ3</accession>
<sequence>MPNLRKFIKSLLTPSGSNKGSSSSSLCDTWEQEHVSLKSAEGGSGSQTPKQPPSEQMEILYDPNPYNFFLLCPKHAQPGLVQEIYEDEMAHLLCLFNGKLHPGLSPGVAREELSRRTKLTPDMKTKIQRRMEELDVSRNALMDPKKRAIVDERYGDRTNCQVCAESPQVNDRGPIALLDQLSSGLQSHPRPGSKEWREYRANSERERMERERKNS</sequence>
<feature type="region of interest" description="Disordered" evidence="1">
    <location>
        <begin position="35"/>
        <end position="58"/>
    </location>
</feature>
<feature type="region of interest" description="Disordered" evidence="1">
    <location>
        <begin position="183"/>
        <end position="215"/>
    </location>
</feature>
<gene>
    <name evidence="2" type="ORF">TWF191_010733</name>
</gene>
<evidence type="ECO:0000256" key="1">
    <source>
        <dbReference type="SAM" id="MobiDB-lite"/>
    </source>
</evidence>
<evidence type="ECO:0000313" key="2">
    <source>
        <dbReference type="EMBL" id="KAF3211658.1"/>
    </source>
</evidence>
<reference evidence="2 3" key="1">
    <citation type="submission" date="2019-06" db="EMBL/GenBank/DDBJ databases">
        <authorList>
            <person name="Palmer J.M."/>
        </authorList>
    </citation>
    <scope>NUCLEOTIDE SEQUENCE [LARGE SCALE GENOMIC DNA]</scope>
    <source>
        <strain evidence="2 3">TWF191</strain>
    </source>
</reference>
<protein>
    <submittedName>
        <fullName evidence="2">Uncharacterized protein</fullName>
    </submittedName>
</protein>
<feature type="compositionally biased region" description="Basic and acidic residues" evidence="1">
    <location>
        <begin position="192"/>
        <end position="215"/>
    </location>
</feature>
<dbReference type="AlphaFoldDB" id="A0A6G1LYJ3"/>
<comment type="caution">
    <text evidence="2">The sequence shown here is derived from an EMBL/GenBank/DDBJ whole genome shotgun (WGS) entry which is preliminary data.</text>
</comment>
<organism evidence="2 3">
    <name type="scientific">Orbilia oligospora</name>
    <name type="common">Nematode-trapping fungus</name>
    <name type="synonym">Arthrobotrys oligospora</name>
    <dbReference type="NCBI Taxonomy" id="2813651"/>
    <lineage>
        <taxon>Eukaryota</taxon>
        <taxon>Fungi</taxon>
        <taxon>Dikarya</taxon>
        <taxon>Ascomycota</taxon>
        <taxon>Pezizomycotina</taxon>
        <taxon>Orbiliomycetes</taxon>
        <taxon>Orbiliales</taxon>
        <taxon>Orbiliaceae</taxon>
        <taxon>Orbilia</taxon>
    </lineage>
</organism>
<dbReference type="EMBL" id="WIPF01000087">
    <property type="protein sequence ID" value="KAF3211658.1"/>
    <property type="molecule type" value="Genomic_DNA"/>
</dbReference>
<proteinExistence type="predicted"/>